<keyword evidence="2" id="KW-0812">Transmembrane</keyword>
<proteinExistence type="predicted"/>
<keyword evidence="2" id="KW-0472">Membrane</keyword>
<name>A0A166F207_9AGAM</name>
<feature type="compositionally biased region" description="Basic and acidic residues" evidence="1">
    <location>
        <begin position="247"/>
        <end position="259"/>
    </location>
</feature>
<sequence>MIYTRSTLNLPRAGHNATTSSGSLCTGPDKLNPPVVLNKVDELLQFSFTGTQVMVMGSSKVPFGVLYNSTDTKLNSLTNYPAIPPNFSTSCQVLFNYDLPDSTYMITIGHPYNNTLPINIDFIGFKTTDGTGEASNNTQAEAWIPINFSELNKFTPSGSQFSKSGFGASRSKTHPTPPEIAGLVLGVISLIIALGLVFYFLRRRARRRAQYPNETKPTTSTTSSHGTARGIQSLTRDSGFFTQTTDSMEKHQSRGDRGGHGATLSDQYDYERNVGHGGDTAINITGPRAGPGLLFTPGSDAYLGPQQGSRFRSGFDTMDEMVLITARRPQHQVT</sequence>
<evidence type="ECO:0000256" key="2">
    <source>
        <dbReference type="SAM" id="Phobius"/>
    </source>
</evidence>
<evidence type="ECO:0000313" key="3">
    <source>
        <dbReference type="EMBL" id="KZT40194.1"/>
    </source>
</evidence>
<dbReference type="AlphaFoldDB" id="A0A166F207"/>
<feature type="region of interest" description="Disordered" evidence="1">
    <location>
        <begin position="210"/>
        <end position="265"/>
    </location>
</feature>
<keyword evidence="2" id="KW-1133">Transmembrane helix</keyword>
<reference evidence="3 4" key="1">
    <citation type="journal article" date="2016" name="Mol. Biol. Evol.">
        <title>Comparative Genomics of Early-Diverging Mushroom-Forming Fungi Provides Insights into the Origins of Lignocellulose Decay Capabilities.</title>
        <authorList>
            <person name="Nagy L.G."/>
            <person name="Riley R."/>
            <person name="Tritt A."/>
            <person name="Adam C."/>
            <person name="Daum C."/>
            <person name="Floudas D."/>
            <person name="Sun H."/>
            <person name="Yadav J.S."/>
            <person name="Pangilinan J."/>
            <person name="Larsson K.H."/>
            <person name="Matsuura K."/>
            <person name="Barry K."/>
            <person name="Labutti K."/>
            <person name="Kuo R."/>
            <person name="Ohm R.A."/>
            <person name="Bhattacharya S.S."/>
            <person name="Shirouzu T."/>
            <person name="Yoshinaga Y."/>
            <person name="Martin F.M."/>
            <person name="Grigoriev I.V."/>
            <person name="Hibbett D.S."/>
        </authorList>
    </citation>
    <scope>NUCLEOTIDE SEQUENCE [LARGE SCALE GENOMIC DNA]</scope>
    <source>
        <strain evidence="3 4">HHB10207 ss-3</strain>
    </source>
</reference>
<evidence type="ECO:0000256" key="1">
    <source>
        <dbReference type="SAM" id="MobiDB-lite"/>
    </source>
</evidence>
<feature type="compositionally biased region" description="Polar residues" evidence="1">
    <location>
        <begin position="212"/>
        <end position="246"/>
    </location>
</feature>
<dbReference type="EMBL" id="KV428036">
    <property type="protein sequence ID" value="KZT40194.1"/>
    <property type="molecule type" value="Genomic_DNA"/>
</dbReference>
<feature type="transmembrane region" description="Helical" evidence="2">
    <location>
        <begin position="180"/>
        <end position="201"/>
    </location>
</feature>
<dbReference type="Proteomes" id="UP000076798">
    <property type="component" value="Unassembled WGS sequence"/>
</dbReference>
<protein>
    <submittedName>
        <fullName evidence="3">Uncharacterized protein</fullName>
    </submittedName>
</protein>
<organism evidence="3 4">
    <name type="scientific">Sistotremastrum suecicum HHB10207 ss-3</name>
    <dbReference type="NCBI Taxonomy" id="1314776"/>
    <lineage>
        <taxon>Eukaryota</taxon>
        <taxon>Fungi</taxon>
        <taxon>Dikarya</taxon>
        <taxon>Basidiomycota</taxon>
        <taxon>Agaricomycotina</taxon>
        <taxon>Agaricomycetes</taxon>
        <taxon>Sistotremastrales</taxon>
        <taxon>Sistotremastraceae</taxon>
        <taxon>Sistotremastrum</taxon>
    </lineage>
</organism>
<accession>A0A166F207</accession>
<keyword evidence="4" id="KW-1185">Reference proteome</keyword>
<evidence type="ECO:0000313" key="4">
    <source>
        <dbReference type="Proteomes" id="UP000076798"/>
    </source>
</evidence>
<gene>
    <name evidence="3" type="ORF">SISSUDRAFT_541507</name>
</gene>